<keyword evidence="3" id="KW-1185">Reference proteome</keyword>
<dbReference type="AlphaFoldDB" id="A0A319BDU9"/>
<evidence type="ECO:0000313" key="2">
    <source>
        <dbReference type="EMBL" id="PYH68940.1"/>
    </source>
</evidence>
<gene>
    <name evidence="2" type="ORF">BO88DRAFT_405249</name>
</gene>
<evidence type="ECO:0000256" key="1">
    <source>
        <dbReference type="SAM" id="MobiDB-lite"/>
    </source>
</evidence>
<dbReference type="RefSeq" id="XP_025562734.1">
    <property type="nucleotide sequence ID" value="XM_025706826.1"/>
</dbReference>
<dbReference type="Proteomes" id="UP000248405">
    <property type="component" value="Unassembled WGS sequence"/>
</dbReference>
<dbReference type="GeneID" id="37211418"/>
<reference evidence="2" key="1">
    <citation type="submission" date="2016-12" db="EMBL/GenBank/DDBJ databases">
        <title>The genomes of Aspergillus section Nigri reveals drivers in fungal speciation.</title>
        <authorList>
            <consortium name="DOE Joint Genome Institute"/>
            <person name="Vesth T.C."/>
            <person name="Nybo J."/>
            <person name="Theobald S."/>
            <person name="Brandl J."/>
            <person name="Frisvad J.C."/>
            <person name="Nielsen K.F."/>
            <person name="Lyhne E.K."/>
            <person name="Kogle M.E."/>
            <person name="Kuo A."/>
            <person name="Riley R."/>
            <person name="Clum A."/>
            <person name="Nolan M."/>
            <person name="Lipzen A."/>
            <person name="Salamov A."/>
            <person name="Henrissat B."/>
            <person name="Wiebenga A."/>
            <person name="De Vries R.P."/>
            <person name="Grigoriev I.V."/>
            <person name="Mortensen U.H."/>
            <person name="Andersen M.R."/>
            <person name="Baker S.E."/>
        </authorList>
    </citation>
    <scope>NUCLEOTIDE SEQUENCE [LARGE SCALE GENOMIC DNA]</scope>
    <source>
        <strain evidence="2">CBS 113365</strain>
    </source>
</reference>
<evidence type="ECO:0000313" key="3">
    <source>
        <dbReference type="Proteomes" id="UP000248405"/>
    </source>
</evidence>
<accession>A0A319BDU9</accession>
<feature type="non-terminal residue" evidence="2">
    <location>
        <position position="51"/>
    </location>
</feature>
<dbReference type="EMBL" id="KZ821625">
    <property type="protein sequence ID" value="PYH68940.1"/>
    <property type="molecule type" value="Genomic_DNA"/>
</dbReference>
<proteinExistence type="predicted"/>
<feature type="compositionally biased region" description="Polar residues" evidence="1">
    <location>
        <begin position="41"/>
        <end position="51"/>
    </location>
</feature>
<feature type="region of interest" description="Disordered" evidence="1">
    <location>
        <begin position="31"/>
        <end position="51"/>
    </location>
</feature>
<organism evidence="2 3">
    <name type="scientific">Aspergillus vadensis (strain CBS 113365 / IMI 142717 / IBT 24658)</name>
    <dbReference type="NCBI Taxonomy" id="1448311"/>
    <lineage>
        <taxon>Eukaryota</taxon>
        <taxon>Fungi</taxon>
        <taxon>Dikarya</taxon>
        <taxon>Ascomycota</taxon>
        <taxon>Pezizomycotina</taxon>
        <taxon>Eurotiomycetes</taxon>
        <taxon>Eurotiomycetidae</taxon>
        <taxon>Eurotiales</taxon>
        <taxon>Aspergillaceae</taxon>
        <taxon>Aspergillus</taxon>
        <taxon>Aspergillus subgen. Circumdati</taxon>
    </lineage>
</organism>
<sequence>MATTPANQDFYIVFPSRWMQLVASIMLTLPASPIFSPPPSTDSTRASSPDN</sequence>
<protein>
    <submittedName>
        <fullName evidence="2">Uncharacterized protein</fullName>
    </submittedName>
</protein>
<name>A0A319BDU9_ASPVC</name>